<dbReference type="GO" id="GO:0042918">
    <property type="term" value="P:alkanesulfonate transmembrane transport"/>
    <property type="evidence" value="ECO:0007669"/>
    <property type="project" value="TreeGrafter"/>
</dbReference>
<keyword evidence="3" id="KW-0732">Signal</keyword>
<dbReference type="SUPFAM" id="SSF53850">
    <property type="entry name" value="Periplasmic binding protein-like II"/>
    <property type="match status" value="1"/>
</dbReference>
<evidence type="ECO:0000313" key="4">
    <source>
        <dbReference type="EMBL" id="SVB81581.1"/>
    </source>
</evidence>
<accession>A0A382H581</accession>
<evidence type="ECO:0000256" key="2">
    <source>
        <dbReference type="ARBA" id="ARBA00010742"/>
    </source>
</evidence>
<organism evidence="4">
    <name type="scientific">marine metagenome</name>
    <dbReference type="NCBI Taxonomy" id="408172"/>
    <lineage>
        <taxon>unclassified sequences</taxon>
        <taxon>metagenomes</taxon>
        <taxon>ecological metagenomes</taxon>
    </lineage>
</organism>
<dbReference type="PANTHER" id="PTHR30024:SF47">
    <property type="entry name" value="TAURINE-BINDING PERIPLASMIC PROTEIN"/>
    <property type="match status" value="1"/>
</dbReference>
<gene>
    <name evidence="4" type="ORF">METZ01_LOCUS234435</name>
</gene>
<protein>
    <submittedName>
        <fullName evidence="4">Uncharacterized protein</fullName>
    </submittedName>
</protein>
<evidence type="ECO:0000256" key="3">
    <source>
        <dbReference type="ARBA" id="ARBA00022729"/>
    </source>
</evidence>
<comment type="subcellular location">
    <subcellularLocation>
        <location evidence="1">Periplasm</location>
    </subcellularLocation>
</comment>
<dbReference type="PANTHER" id="PTHR30024">
    <property type="entry name" value="ALIPHATIC SULFONATES-BINDING PROTEIN-RELATED"/>
    <property type="match status" value="1"/>
</dbReference>
<evidence type="ECO:0000256" key="1">
    <source>
        <dbReference type="ARBA" id="ARBA00004418"/>
    </source>
</evidence>
<comment type="similarity">
    <text evidence="2">Belongs to the bacterial solute-binding protein SsuA/TauA family.</text>
</comment>
<name>A0A382H581_9ZZZZ</name>
<dbReference type="Gene3D" id="3.40.190.10">
    <property type="entry name" value="Periplasmic binding protein-like II"/>
    <property type="match status" value="2"/>
</dbReference>
<dbReference type="GO" id="GO:0042597">
    <property type="term" value="C:periplasmic space"/>
    <property type="evidence" value="ECO:0007669"/>
    <property type="project" value="UniProtKB-SubCell"/>
</dbReference>
<reference evidence="4" key="1">
    <citation type="submission" date="2018-05" db="EMBL/GenBank/DDBJ databases">
        <authorList>
            <person name="Lanie J.A."/>
            <person name="Ng W.-L."/>
            <person name="Kazmierczak K.M."/>
            <person name="Andrzejewski T.M."/>
            <person name="Davidsen T.M."/>
            <person name="Wayne K.J."/>
            <person name="Tettelin H."/>
            <person name="Glass J.I."/>
            <person name="Rusch D."/>
            <person name="Podicherti R."/>
            <person name="Tsui H.-C.T."/>
            <person name="Winkler M.E."/>
        </authorList>
    </citation>
    <scope>NUCLEOTIDE SEQUENCE</scope>
</reference>
<dbReference type="EMBL" id="UINC01058846">
    <property type="protein sequence ID" value="SVB81581.1"/>
    <property type="molecule type" value="Genomic_DNA"/>
</dbReference>
<proteinExistence type="inferred from homology"/>
<dbReference type="Pfam" id="PF13379">
    <property type="entry name" value="NMT1_2"/>
    <property type="match status" value="1"/>
</dbReference>
<dbReference type="AlphaFoldDB" id="A0A382H581"/>
<sequence length="323" mass="34163">MSKKLLSILVALSVMLFAAFANADTTKVTIGGGPYLDIPQLSVAMDQNLWADYGLEAEVIPFRSGRAAFEAMLGGQLDFAFMAEFPAVIGAMLGKDFKVIAEMSQYTATRVIHAGNAKIDTVAELAGKSIGVTTGTNVHYMLENELKAAGISAEIVSIGPPDIVPALVRGDIFAGAMFPSFYAGAKKALGARYQEIGIDSYGTHFILAATQKIIDEKPEIVTGLLAALVAGEKVVKSDPAEAHAAVSRVLGGTLKPKDVASASENYSFNMKIEKAMLDLMVDEGLWIHERGSIKGDAPTAGSIRPYIEGSFLSGIDASRVTLK</sequence>
<dbReference type="CDD" id="cd01008">
    <property type="entry name" value="PBP2_NrtA_SsuA_CpmA_like"/>
    <property type="match status" value="1"/>
</dbReference>